<dbReference type="Proteomes" id="UP000219621">
    <property type="component" value="Unassembled WGS sequence"/>
</dbReference>
<accession>A0A286G212</accession>
<dbReference type="PIRSF" id="PIRSF019239">
    <property type="entry name" value="MrpE"/>
    <property type="match status" value="1"/>
</dbReference>
<evidence type="ECO:0000256" key="5">
    <source>
        <dbReference type="ARBA" id="ARBA00022989"/>
    </source>
</evidence>
<name>A0A286G212_9PROT</name>
<evidence type="ECO:0000256" key="6">
    <source>
        <dbReference type="ARBA" id="ARBA00023136"/>
    </source>
</evidence>
<dbReference type="RefSeq" id="WP_097277071.1">
    <property type="nucleotide sequence ID" value="NZ_OCNJ01000001.1"/>
</dbReference>
<gene>
    <name evidence="8" type="ORF">SAMN05421508_101152</name>
</gene>
<dbReference type="EMBL" id="OCNJ01000001">
    <property type="protein sequence ID" value="SOD89219.1"/>
    <property type="molecule type" value="Genomic_DNA"/>
</dbReference>
<dbReference type="GO" id="GO:0008324">
    <property type="term" value="F:monoatomic cation transmembrane transporter activity"/>
    <property type="evidence" value="ECO:0007669"/>
    <property type="project" value="InterPro"/>
</dbReference>
<evidence type="ECO:0000256" key="7">
    <source>
        <dbReference type="SAM" id="Phobius"/>
    </source>
</evidence>
<organism evidence="8 9">
    <name type="scientific">Caenispirillum bisanense</name>
    <dbReference type="NCBI Taxonomy" id="414052"/>
    <lineage>
        <taxon>Bacteria</taxon>
        <taxon>Pseudomonadati</taxon>
        <taxon>Pseudomonadota</taxon>
        <taxon>Alphaproteobacteria</taxon>
        <taxon>Rhodospirillales</taxon>
        <taxon>Novispirillaceae</taxon>
        <taxon>Caenispirillum</taxon>
    </lineage>
</organism>
<dbReference type="GO" id="GO:0005886">
    <property type="term" value="C:plasma membrane"/>
    <property type="evidence" value="ECO:0007669"/>
    <property type="project" value="UniProtKB-SubCell"/>
</dbReference>
<comment type="similarity">
    <text evidence="2">Belongs to the CPA3 antiporters (TC 2.A.63) subunit E family.</text>
</comment>
<dbReference type="AlphaFoldDB" id="A0A286G212"/>
<dbReference type="Pfam" id="PF01899">
    <property type="entry name" value="MNHE"/>
    <property type="match status" value="1"/>
</dbReference>
<dbReference type="OrthoDB" id="9807187at2"/>
<keyword evidence="5 7" id="KW-1133">Transmembrane helix</keyword>
<keyword evidence="4 7" id="KW-0812">Transmembrane</keyword>
<evidence type="ECO:0000256" key="1">
    <source>
        <dbReference type="ARBA" id="ARBA00004651"/>
    </source>
</evidence>
<dbReference type="PANTHER" id="PTHR34584:SF1">
    <property type="entry name" value="NA(+)_H(+) ANTIPORTER SUBUNIT E1"/>
    <property type="match status" value="1"/>
</dbReference>
<evidence type="ECO:0000256" key="2">
    <source>
        <dbReference type="ARBA" id="ARBA00006228"/>
    </source>
</evidence>
<keyword evidence="6 7" id="KW-0472">Membrane</keyword>
<evidence type="ECO:0000313" key="9">
    <source>
        <dbReference type="Proteomes" id="UP000219621"/>
    </source>
</evidence>
<comment type="subcellular location">
    <subcellularLocation>
        <location evidence="1">Cell membrane</location>
        <topology evidence="1">Multi-pass membrane protein</topology>
    </subcellularLocation>
</comment>
<keyword evidence="3" id="KW-1003">Cell membrane</keyword>
<feature type="transmembrane region" description="Helical" evidence="7">
    <location>
        <begin position="49"/>
        <end position="65"/>
    </location>
</feature>
<protein>
    <submittedName>
        <fullName evidence="8">Multisubunit sodium/proton antiporter, MrpE subunit</fullName>
    </submittedName>
</protein>
<keyword evidence="9" id="KW-1185">Reference proteome</keyword>
<evidence type="ECO:0000313" key="8">
    <source>
        <dbReference type="EMBL" id="SOD89219.1"/>
    </source>
</evidence>
<evidence type="ECO:0000256" key="3">
    <source>
        <dbReference type="ARBA" id="ARBA00022475"/>
    </source>
</evidence>
<proteinExistence type="inferred from homology"/>
<dbReference type="PANTHER" id="PTHR34584">
    <property type="entry name" value="NA(+)/H(+) ANTIPORTER SUBUNIT E1"/>
    <property type="match status" value="1"/>
</dbReference>
<reference evidence="8 9" key="1">
    <citation type="submission" date="2017-09" db="EMBL/GenBank/DDBJ databases">
        <authorList>
            <person name="Ehlers B."/>
            <person name="Leendertz F.H."/>
        </authorList>
    </citation>
    <scope>NUCLEOTIDE SEQUENCE [LARGE SCALE GENOMIC DNA]</scope>
    <source>
        <strain evidence="8 9">USBA 140</strain>
    </source>
</reference>
<sequence length="157" mass="17419">MILFMLNLCLAVGWGFLWSDFSLVNLAAGFVAGYLALLASRPLYGGGRYFGAVWRALALAGYFLFDLARSSIKVAWDVLTPRHLSRPGIVGVPLDARSDGEILMTANLISLTPGTLSLDVSADRRTLWVHAMFIDDPDMLRRDLKDGMERRVLEAMR</sequence>
<dbReference type="InterPro" id="IPR002758">
    <property type="entry name" value="Cation_antiport_E"/>
</dbReference>
<evidence type="ECO:0000256" key="4">
    <source>
        <dbReference type="ARBA" id="ARBA00022692"/>
    </source>
</evidence>
<feature type="transmembrane region" description="Helical" evidence="7">
    <location>
        <begin position="12"/>
        <end position="37"/>
    </location>
</feature>